<organism evidence="9 10">
    <name type="scientific">Vallicoccus soli</name>
    <dbReference type="NCBI Taxonomy" id="2339232"/>
    <lineage>
        <taxon>Bacteria</taxon>
        <taxon>Bacillati</taxon>
        <taxon>Actinomycetota</taxon>
        <taxon>Actinomycetes</taxon>
        <taxon>Motilibacterales</taxon>
        <taxon>Vallicoccaceae</taxon>
        <taxon>Vallicoccus</taxon>
    </lineage>
</organism>
<comment type="caution">
    <text evidence="9">The sequence shown here is derived from an EMBL/GenBank/DDBJ whole genome shotgun (WGS) entry which is preliminary data.</text>
</comment>
<feature type="transmembrane region" description="Helical" evidence="7">
    <location>
        <begin position="47"/>
        <end position="68"/>
    </location>
</feature>
<evidence type="ECO:0000256" key="2">
    <source>
        <dbReference type="ARBA" id="ARBA00022448"/>
    </source>
</evidence>
<dbReference type="PROSITE" id="PS50928">
    <property type="entry name" value="ABC_TM1"/>
    <property type="match status" value="1"/>
</dbReference>
<dbReference type="OrthoDB" id="9805974at2"/>
<feature type="transmembrane region" description="Helical" evidence="7">
    <location>
        <begin position="240"/>
        <end position="266"/>
    </location>
</feature>
<feature type="transmembrane region" description="Helical" evidence="7">
    <location>
        <begin position="180"/>
        <end position="201"/>
    </location>
</feature>
<proteinExistence type="inferred from homology"/>
<evidence type="ECO:0000259" key="8">
    <source>
        <dbReference type="PROSITE" id="PS50928"/>
    </source>
</evidence>
<name>A0A3A3Z5Y9_9ACTN</name>
<evidence type="ECO:0000256" key="5">
    <source>
        <dbReference type="ARBA" id="ARBA00022989"/>
    </source>
</evidence>
<evidence type="ECO:0000256" key="4">
    <source>
        <dbReference type="ARBA" id="ARBA00022692"/>
    </source>
</evidence>
<evidence type="ECO:0000256" key="3">
    <source>
        <dbReference type="ARBA" id="ARBA00022475"/>
    </source>
</evidence>
<dbReference type="InterPro" id="IPR000515">
    <property type="entry name" value="MetI-like"/>
</dbReference>
<dbReference type="Gene3D" id="1.10.3720.10">
    <property type="entry name" value="MetI-like"/>
    <property type="match status" value="1"/>
</dbReference>
<reference evidence="9 10" key="1">
    <citation type="submission" date="2018-09" db="EMBL/GenBank/DDBJ databases">
        <title>YIM 75000 draft genome.</title>
        <authorList>
            <person name="Tang S."/>
            <person name="Feng Y."/>
        </authorList>
    </citation>
    <scope>NUCLEOTIDE SEQUENCE [LARGE SCALE GENOMIC DNA]</scope>
    <source>
        <strain evidence="9 10">YIM 75000</strain>
    </source>
</reference>
<keyword evidence="3" id="KW-1003">Cell membrane</keyword>
<gene>
    <name evidence="9" type="ORF">D5H78_03105</name>
</gene>
<dbReference type="AlphaFoldDB" id="A0A3A3Z5Y9"/>
<dbReference type="PANTHER" id="PTHR43227:SF8">
    <property type="entry name" value="DIACETYLCHITOBIOSE UPTAKE SYSTEM PERMEASE PROTEIN DASB"/>
    <property type="match status" value="1"/>
</dbReference>
<keyword evidence="6 7" id="KW-0472">Membrane</keyword>
<dbReference type="SUPFAM" id="SSF161098">
    <property type="entry name" value="MetI-like"/>
    <property type="match status" value="1"/>
</dbReference>
<evidence type="ECO:0000256" key="6">
    <source>
        <dbReference type="ARBA" id="ARBA00023136"/>
    </source>
</evidence>
<dbReference type="InterPro" id="IPR050809">
    <property type="entry name" value="UgpAE/MalFG_permease"/>
</dbReference>
<dbReference type="GO" id="GO:0055085">
    <property type="term" value="P:transmembrane transport"/>
    <property type="evidence" value="ECO:0007669"/>
    <property type="project" value="InterPro"/>
</dbReference>
<protein>
    <submittedName>
        <fullName evidence="9">Sugar ABC transporter permease</fullName>
    </submittedName>
</protein>
<evidence type="ECO:0000313" key="10">
    <source>
        <dbReference type="Proteomes" id="UP000265614"/>
    </source>
</evidence>
<comment type="similarity">
    <text evidence="7">Belongs to the binding-protein-dependent transport system permease family.</text>
</comment>
<keyword evidence="2 7" id="KW-0813">Transport</keyword>
<feature type="transmembrane region" description="Helical" evidence="7">
    <location>
        <begin position="80"/>
        <end position="100"/>
    </location>
</feature>
<dbReference type="Pfam" id="PF00528">
    <property type="entry name" value="BPD_transp_1"/>
    <property type="match status" value="1"/>
</dbReference>
<evidence type="ECO:0000313" key="9">
    <source>
        <dbReference type="EMBL" id="RJK98393.1"/>
    </source>
</evidence>
<dbReference type="InterPro" id="IPR035906">
    <property type="entry name" value="MetI-like_sf"/>
</dbReference>
<comment type="subcellular location">
    <subcellularLocation>
        <location evidence="1 7">Cell membrane</location>
        <topology evidence="1 7">Multi-pass membrane protein</topology>
    </subcellularLocation>
</comment>
<keyword evidence="4 7" id="KW-0812">Transmembrane</keyword>
<dbReference type="GO" id="GO:0005886">
    <property type="term" value="C:plasma membrane"/>
    <property type="evidence" value="ECO:0007669"/>
    <property type="project" value="UniProtKB-SubCell"/>
</dbReference>
<sequence>MVTAFSYAFYDWRGTARGGFAGLENFTTLFTEAPYADQLPRAFGHNLLFFAGTMLVQNTLGLGFAVLLHRGRRSKRLLQTLYAMPYLVSPLVIGYLWTLLLSPTFGPVNALLEAVGLGSLAQPWLGDPTTALPVIVLISAWQWVGFPVLLYGAALGGLPEELSEAARMDGASSWQVFRRITLPLLLPAIGTVGVLTFIMAMEAFALPYALGGSTGSPAGATDVLSLLFYRTAFESGATNAIGVSSALATVLFAVIFGGAVLATRVLRRQEEAMLR</sequence>
<keyword evidence="10" id="KW-1185">Reference proteome</keyword>
<feature type="domain" description="ABC transmembrane type-1" evidence="8">
    <location>
        <begin position="43"/>
        <end position="262"/>
    </location>
</feature>
<evidence type="ECO:0000256" key="1">
    <source>
        <dbReference type="ARBA" id="ARBA00004651"/>
    </source>
</evidence>
<dbReference type="CDD" id="cd06261">
    <property type="entry name" value="TM_PBP2"/>
    <property type="match status" value="1"/>
</dbReference>
<accession>A0A3A3Z5Y9</accession>
<feature type="transmembrane region" description="Helical" evidence="7">
    <location>
        <begin position="134"/>
        <end position="159"/>
    </location>
</feature>
<dbReference type="Proteomes" id="UP000265614">
    <property type="component" value="Unassembled WGS sequence"/>
</dbReference>
<keyword evidence="5 7" id="KW-1133">Transmembrane helix</keyword>
<dbReference type="PANTHER" id="PTHR43227">
    <property type="entry name" value="BLL4140 PROTEIN"/>
    <property type="match status" value="1"/>
</dbReference>
<dbReference type="EMBL" id="QZEZ01000001">
    <property type="protein sequence ID" value="RJK98393.1"/>
    <property type="molecule type" value="Genomic_DNA"/>
</dbReference>
<evidence type="ECO:0000256" key="7">
    <source>
        <dbReference type="RuleBase" id="RU363032"/>
    </source>
</evidence>